<reference evidence="4" key="1">
    <citation type="submission" date="2025-08" db="UniProtKB">
        <authorList>
            <consortium name="RefSeq"/>
        </authorList>
    </citation>
    <scope>IDENTIFICATION</scope>
    <source>
        <tissue evidence="4">Whole insect</tissue>
    </source>
</reference>
<accession>A0A6P7G735</accession>
<dbReference type="PANTHER" id="PTHR10340">
    <property type="entry name" value="SPHINGOMYELIN PHOSPHODIESTERASE"/>
    <property type="match status" value="1"/>
</dbReference>
<protein>
    <submittedName>
        <fullName evidence="4">Acid sphingomyelinase-like phosphodiesterase 3b</fullName>
    </submittedName>
</protein>
<sequence length="175" mass="19512">KPISWAMVAPSVTPRRTNDGPNNPGLRLYKFDKDSGQVFDYTQFYLDLSTANANENRIAEWTVEYNFSTYYSINEISAGSLHALADKFTQDNPYGNSIFTKYYRSNSVRLNTSPSTGCDATCAHTHFCAITRVDYDEFHQCMQTAPSALSASSSSVPRPLVLLVLFVSVVINLLV</sequence>
<evidence type="ECO:0000256" key="2">
    <source>
        <dbReference type="ARBA" id="ARBA00023180"/>
    </source>
</evidence>
<feature type="non-terminal residue" evidence="4">
    <location>
        <position position="1"/>
    </location>
</feature>
<dbReference type="GO" id="GO:0008081">
    <property type="term" value="F:phosphoric diester hydrolase activity"/>
    <property type="evidence" value="ECO:0007669"/>
    <property type="project" value="TreeGrafter"/>
</dbReference>
<dbReference type="PANTHER" id="PTHR10340:SF57">
    <property type="entry name" value="METALLOPHOS DOMAIN-CONTAINING PROTEIN"/>
    <property type="match status" value="1"/>
</dbReference>
<dbReference type="InterPro" id="IPR045473">
    <property type="entry name" value="ASM_C"/>
</dbReference>
<evidence type="ECO:0000259" key="3">
    <source>
        <dbReference type="Pfam" id="PF19272"/>
    </source>
</evidence>
<dbReference type="RefSeq" id="XP_028142782.1">
    <property type="nucleotide sequence ID" value="XM_028286981.1"/>
</dbReference>
<proteinExistence type="predicted"/>
<dbReference type="AlphaFoldDB" id="A0A6P7G735"/>
<evidence type="ECO:0000256" key="1">
    <source>
        <dbReference type="ARBA" id="ARBA00022801"/>
    </source>
</evidence>
<feature type="domain" description="Sphingomyelin phosphodiesterase C-terminal" evidence="3">
    <location>
        <begin position="1"/>
        <end position="144"/>
    </location>
</feature>
<organism evidence="4">
    <name type="scientific">Diabrotica virgifera virgifera</name>
    <name type="common">western corn rootworm</name>
    <dbReference type="NCBI Taxonomy" id="50390"/>
    <lineage>
        <taxon>Eukaryota</taxon>
        <taxon>Metazoa</taxon>
        <taxon>Ecdysozoa</taxon>
        <taxon>Arthropoda</taxon>
        <taxon>Hexapoda</taxon>
        <taxon>Insecta</taxon>
        <taxon>Pterygota</taxon>
        <taxon>Neoptera</taxon>
        <taxon>Endopterygota</taxon>
        <taxon>Coleoptera</taxon>
        <taxon>Polyphaga</taxon>
        <taxon>Cucujiformia</taxon>
        <taxon>Chrysomeloidea</taxon>
        <taxon>Chrysomelidae</taxon>
        <taxon>Galerucinae</taxon>
        <taxon>Diabroticina</taxon>
        <taxon>Diabroticites</taxon>
        <taxon>Diabrotica</taxon>
    </lineage>
</organism>
<keyword evidence="1" id="KW-0378">Hydrolase</keyword>
<keyword evidence="2" id="KW-0325">Glycoprotein</keyword>
<dbReference type="GO" id="GO:0005615">
    <property type="term" value="C:extracellular space"/>
    <property type="evidence" value="ECO:0007669"/>
    <property type="project" value="TreeGrafter"/>
</dbReference>
<name>A0A6P7G735_DIAVI</name>
<dbReference type="Pfam" id="PF19272">
    <property type="entry name" value="ASMase_C"/>
    <property type="match status" value="1"/>
</dbReference>
<evidence type="ECO:0000313" key="4">
    <source>
        <dbReference type="RefSeq" id="XP_028142782.1"/>
    </source>
</evidence>
<gene>
    <name evidence="4" type="primary">LOC114336616</name>
</gene>
<dbReference type="InParanoid" id="A0A6P7G735"/>